<dbReference type="Proteomes" id="UP000504618">
    <property type="component" value="Unplaced"/>
</dbReference>
<dbReference type="AlphaFoldDB" id="A0A6J1PXH1"/>
<feature type="compositionally biased region" description="Basic and acidic residues" evidence="1">
    <location>
        <begin position="73"/>
        <end position="92"/>
    </location>
</feature>
<reference evidence="3" key="1">
    <citation type="submission" date="2025-08" db="UniProtKB">
        <authorList>
            <consortium name="RefSeq"/>
        </authorList>
    </citation>
    <scope>IDENTIFICATION</scope>
    <source>
        <tissue evidence="3">Whole body</tissue>
    </source>
</reference>
<protein>
    <submittedName>
        <fullName evidence="3">Uncharacterized protein LOC112456012</fullName>
    </submittedName>
</protein>
<dbReference type="RefSeq" id="XP_024874053.1">
    <property type="nucleotide sequence ID" value="XM_025018285.1"/>
</dbReference>
<gene>
    <name evidence="3" type="primary">LOC112456012</name>
</gene>
<feature type="region of interest" description="Disordered" evidence="1">
    <location>
        <begin position="21"/>
        <end position="54"/>
    </location>
</feature>
<keyword evidence="2" id="KW-1185">Reference proteome</keyword>
<dbReference type="GeneID" id="112456012"/>
<sequence>MTNDKGSLLLNMATNGAIKKVPTKGAIKSQEDDTKRRSPRLAALNKQKTQDQNKETARALKDIINTHIAERRTNPRLRAKMENKKTTKDFRISRGQISWNI</sequence>
<organism evidence="2 3">
    <name type="scientific">Temnothorax curvispinosus</name>
    <dbReference type="NCBI Taxonomy" id="300111"/>
    <lineage>
        <taxon>Eukaryota</taxon>
        <taxon>Metazoa</taxon>
        <taxon>Ecdysozoa</taxon>
        <taxon>Arthropoda</taxon>
        <taxon>Hexapoda</taxon>
        <taxon>Insecta</taxon>
        <taxon>Pterygota</taxon>
        <taxon>Neoptera</taxon>
        <taxon>Endopterygota</taxon>
        <taxon>Hymenoptera</taxon>
        <taxon>Apocrita</taxon>
        <taxon>Aculeata</taxon>
        <taxon>Formicoidea</taxon>
        <taxon>Formicidae</taxon>
        <taxon>Myrmicinae</taxon>
        <taxon>Temnothorax</taxon>
    </lineage>
</organism>
<evidence type="ECO:0000313" key="3">
    <source>
        <dbReference type="RefSeq" id="XP_024874053.1"/>
    </source>
</evidence>
<evidence type="ECO:0000313" key="2">
    <source>
        <dbReference type="Proteomes" id="UP000504618"/>
    </source>
</evidence>
<accession>A0A6J1PXH1</accession>
<feature type="region of interest" description="Disordered" evidence="1">
    <location>
        <begin position="73"/>
        <end position="101"/>
    </location>
</feature>
<evidence type="ECO:0000256" key="1">
    <source>
        <dbReference type="SAM" id="MobiDB-lite"/>
    </source>
</evidence>
<proteinExistence type="predicted"/>
<name>A0A6J1PXH1_9HYME</name>